<dbReference type="RefSeq" id="WP_089896677.1">
    <property type="nucleotide sequence ID" value="NZ_FOJG01000001.1"/>
</dbReference>
<organism evidence="1 2">
    <name type="scientific">Chitinophaga arvensicola</name>
    <dbReference type="NCBI Taxonomy" id="29529"/>
    <lineage>
        <taxon>Bacteria</taxon>
        <taxon>Pseudomonadati</taxon>
        <taxon>Bacteroidota</taxon>
        <taxon>Chitinophagia</taxon>
        <taxon>Chitinophagales</taxon>
        <taxon>Chitinophagaceae</taxon>
        <taxon>Chitinophaga</taxon>
    </lineage>
</organism>
<accession>A0A1I0RWS8</accession>
<dbReference type="Proteomes" id="UP000199310">
    <property type="component" value="Unassembled WGS sequence"/>
</dbReference>
<dbReference type="EMBL" id="FOJG01000001">
    <property type="protein sequence ID" value="SEW45273.1"/>
    <property type="molecule type" value="Genomic_DNA"/>
</dbReference>
<evidence type="ECO:0000313" key="1">
    <source>
        <dbReference type="EMBL" id="SEW45273.1"/>
    </source>
</evidence>
<gene>
    <name evidence="1" type="ORF">SAMN04488122_3443</name>
</gene>
<sequence length="220" mass="25742">MKITNAEYEQTIANGVPKILDENMLFWHMWNITYIYDILEKNQEGYEAYVELLRPIWNFCWDAVAAKKINQELFEKVFGEVYPFEINEEGEIEDPKNIIQETYDELRDDHLPEYCISNLIGAFSTVYDYIGTGEHTIYDSRAGSRTIGMIFQIIASNGLGVSFDAQNISLPILQDEFQAQEKLLLDLMQPNRYTIDQKYIYRNADAMNSLRYIPQEEDEV</sequence>
<reference evidence="2" key="1">
    <citation type="submission" date="2016-10" db="EMBL/GenBank/DDBJ databases">
        <authorList>
            <person name="Varghese N."/>
            <person name="Submissions S."/>
        </authorList>
    </citation>
    <scope>NUCLEOTIDE SEQUENCE [LARGE SCALE GENOMIC DNA]</scope>
    <source>
        <strain evidence="2">DSM 3695</strain>
    </source>
</reference>
<evidence type="ECO:0000313" key="2">
    <source>
        <dbReference type="Proteomes" id="UP000199310"/>
    </source>
</evidence>
<name>A0A1I0RWS8_9BACT</name>
<proteinExistence type="predicted"/>
<dbReference type="OrthoDB" id="654287at2"/>
<keyword evidence="2" id="KW-1185">Reference proteome</keyword>
<dbReference type="AlphaFoldDB" id="A0A1I0RWS8"/>
<protein>
    <submittedName>
        <fullName evidence="1">Uncharacterized protein</fullName>
    </submittedName>
</protein>